<feature type="compositionally biased region" description="Basic and acidic residues" evidence="1">
    <location>
        <begin position="51"/>
        <end position="65"/>
    </location>
</feature>
<accession>A0A0P1AKQ2</accession>
<protein>
    <submittedName>
        <fullName evidence="2">Uncharacterized protein</fullName>
    </submittedName>
</protein>
<sequence length="72" mass="8135">MTQYTTSLPSCDLFVLVLQDNAFTCILDKDGLNIIMVKAFKKSELESNINDRHFGKKRDGQDREQLGGVLKS</sequence>
<keyword evidence="3" id="KW-1185">Reference proteome</keyword>
<evidence type="ECO:0000313" key="2">
    <source>
        <dbReference type="EMBL" id="CEG41981.1"/>
    </source>
</evidence>
<evidence type="ECO:0000313" key="3">
    <source>
        <dbReference type="Proteomes" id="UP000054928"/>
    </source>
</evidence>
<organism evidence="2 3">
    <name type="scientific">Plasmopara halstedii</name>
    <name type="common">Downy mildew of sunflower</name>
    <dbReference type="NCBI Taxonomy" id="4781"/>
    <lineage>
        <taxon>Eukaryota</taxon>
        <taxon>Sar</taxon>
        <taxon>Stramenopiles</taxon>
        <taxon>Oomycota</taxon>
        <taxon>Peronosporomycetes</taxon>
        <taxon>Peronosporales</taxon>
        <taxon>Peronosporaceae</taxon>
        <taxon>Plasmopara</taxon>
    </lineage>
</organism>
<feature type="region of interest" description="Disordered" evidence="1">
    <location>
        <begin position="51"/>
        <end position="72"/>
    </location>
</feature>
<evidence type="ECO:0000256" key="1">
    <source>
        <dbReference type="SAM" id="MobiDB-lite"/>
    </source>
</evidence>
<reference evidence="3" key="1">
    <citation type="submission" date="2014-09" db="EMBL/GenBank/DDBJ databases">
        <authorList>
            <person name="Sharma Rahul"/>
            <person name="Thines Marco"/>
        </authorList>
    </citation>
    <scope>NUCLEOTIDE SEQUENCE [LARGE SCALE GENOMIC DNA]</scope>
</reference>
<dbReference type="GeneID" id="36407343"/>
<dbReference type="Proteomes" id="UP000054928">
    <property type="component" value="Unassembled WGS sequence"/>
</dbReference>
<name>A0A0P1AKQ2_PLAHL</name>
<proteinExistence type="predicted"/>
<dbReference type="RefSeq" id="XP_024578350.1">
    <property type="nucleotide sequence ID" value="XM_024727811.1"/>
</dbReference>
<dbReference type="EMBL" id="CCYD01000610">
    <property type="protein sequence ID" value="CEG41981.1"/>
    <property type="molecule type" value="Genomic_DNA"/>
</dbReference>
<dbReference type="AlphaFoldDB" id="A0A0P1AKQ2"/>